<keyword evidence="3" id="KW-1185">Reference proteome</keyword>
<dbReference type="EMBL" id="QMDW01000046">
    <property type="protein sequence ID" value="RJX47487.1"/>
    <property type="molecule type" value="Genomic_DNA"/>
</dbReference>
<accession>A0A3A6PYN3</accession>
<gene>
    <name evidence="2" type="ORF">DP106_14770</name>
</gene>
<proteinExistence type="predicted"/>
<dbReference type="Proteomes" id="UP000281564">
    <property type="component" value="Unassembled WGS sequence"/>
</dbReference>
<sequence length="198" mass="22877">MSQEPDPRSTRGPHPPDYKWPEYRQLEEAVEAYLDHDADDPRYDNIWRALGAILGGYQRDVFIDAFDLAEPADSACIRRLITGDGECSCSVRSWKKREREKIGDLDEPPHSPPHSDHATLWLDENGNPAMYGMHLYMGNVEQVTPSKTADPDQRQRNGWFDIVNWAAEWGLEVSFMPKSWYHLGTTVHVVIYPPERRR</sequence>
<protein>
    <submittedName>
        <fullName evidence="2">Uncharacterized protein</fullName>
    </submittedName>
</protein>
<comment type="caution">
    <text evidence="2">The sequence shown here is derived from an EMBL/GenBank/DDBJ whole genome shotgun (WGS) entry which is preliminary data.</text>
</comment>
<evidence type="ECO:0000256" key="1">
    <source>
        <dbReference type="SAM" id="MobiDB-lite"/>
    </source>
</evidence>
<name>A0A3A6PYN3_9EURY</name>
<organism evidence="2 3">
    <name type="scientific">Halonotius pteroides</name>
    <dbReference type="NCBI Taxonomy" id="268735"/>
    <lineage>
        <taxon>Archaea</taxon>
        <taxon>Methanobacteriati</taxon>
        <taxon>Methanobacteriota</taxon>
        <taxon>Stenosarchaea group</taxon>
        <taxon>Halobacteria</taxon>
        <taxon>Halobacteriales</taxon>
        <taxon>Haloferacaceae</taxon>
        <taxon>Halonotius</taxon>
    </lineage>
</organism>
<reference evidence="2 3" key="1">
    <citation type="submission" date="2018-06" db="EMBL/GenBank/DDBJ databases">
        <title>Halonotius sp. F13-13 a new haloarchaeeon isolated from a solar saltern from Isla Cristina, Huelva, Spain.</title>
        <authorList>
            <person name="Duran-Viseras A."/>
            <person name="Sanchez-Porro C."/>
            <person name="Ventosa A."/>
        </authorList>
    </citation>
    <scope>NUCLEOTIDE SEQUENCE [LARGE SCALE GENOMIC DNA]</scope>
    <source>
        <strain evidence="2 3">CECT 7525</strain>
    </source>
</reference>
<feature type="region of interest" description="Disordered" evidence="1">
    <location>
        <begin position="1"/>
        <end position="20"/>
    </location>
</feature>
<dbReference type="OrthoDB" id="316310at2157"/>
<dbReference type="AlphaFoldDB" id="A0A3A6PYN3"/>
<evidence type="ECO:0000313" key="2">
    <source>
        <dbReference type="EMBL" id="RJX47487.1"/>
    </source>
</evidence>
<evidence type="ECO:0000313" key="3">
    <source>
        <dbReference type="Proteomes" id="UP000281564"/>
    </source>
</evidence>
<dbReference type="RefSeq" id="WP_120086562.1">
    <property type="nucleotide sequence ID" value="NZ_QMDW01000046.1"/>
</dbReference>